<accession>A0ABT8PH09</accession>
<dbReference type="RefSeq" id="WP_301756595.1">
    <property type="nucleotide sequence ID" value="NZ_JAUJSQ010000010.1"/>
</dbReference>
<gene>
    <name evidence="1" type="ORF">QZM52_24280</name>
</gene>
<dbReference type="PANTHER" id="PTHR44809">
    <property type="match status" value="1"/>
</dbReference>
<name>A0ABT8PH09_9BURK</name>
<comment type="caution">
    <text evidence="1">The sequence shown here is derived from an EMBL/GenBank/DDBJ whole genome shotgun (WGS) entry which is preliminary data.</text>
</comment>
<dbReference type="PANTHER" id="PTHR44809:SF1">
    <property type="entry name" value="PROTEIN O-MANNOSYL-TRANSFERASE TMTC1"/>
    <property type="match status" value="1"/>
</dbReference>
<dbReference type="Gene3D" id="1.25.40.10">
    <property type="entry name" value="Tetratricopeptide repeat domain"/>
    <property type="match status" value="2"/>
</dbReference>
<dbReference type="InterPro" id="IPR052943">
    <property type="entry name" value="TMTC_O-mannosyl-trnsfr"/>
</dbReference>
<proteinExistence type="predicted"/>
<organism evidence="1 2">
    <name type="scientific">Burkholderia metallica</name>
    <dbReference type="NCBI Taxonomy" id="488729"/>
    <lineage>
        <taxon>Bacteria</taxon>
        <taxon>Pseudomonadati</taxon>
        <taxon>Pseudomonadota</taxon>
        <taxon>Betaproteobacteria</taxon>
        <taxon>Burkholderiales</taxon>
        <taxon>Burkholderiaceae</taxon>
        <taxon>Burkholderia</taxon>
        <taxon>Burkholderia cepacia complex</taxon>
    </lineage>
</organism>
<dbReference type="SUPFAM" id="SSF53756">
    <property type="entry name" value="UDP-Glycosyltransferase/glycogen phosphorylase"/>
    <property type="match status" value="1"/>
</dbReference>
<dbReference type="EMBL" id="JAUJSQ010000010">
    <property type="protein sequence ID" value="MDN7934417.1"/>
    <property type="molecule type" value="Genomic_DNA"/>
</dbReference>
<dbReference type="Proteomes" id="UP001171606">
    <property type="component" value="Unassembled WGS sequence"/>
</dbReference>
<dbReference type="Gene3D" id="3.40.50.2000">
    <property type="entry name" value="Glycogen Phosphorylase B"/>
    <property type="match status" value="1"/>
</dbReference>
<protein>
    <recommendedName>
        <fullName evidence="3">TPR repeat-containing protein</fullName>
    </recommendedName>
</protein>
<dbReference type="InterPro" id="IPR011990">
    <property type="entry name" value="TPR-like_helical_dom_sf"/>
</dbReference>
<reference evidence="1" key="1">
    <citation type="submission" date="2023-07" db="EMBL/GenBank/DDBJ databases">
        <title>A collection of bacterial strains from the Burkholderia cepacia Research Laboratory and Repository.</title>
        <authorList>
            <person name="Lipuma J."/>
            <person name="Spilker T."/>
            <person name="Caverly L."/>
        </authorList>
    </citation>
    <scope>NUCLEOTIDE SEQUENCE</scope>
    <source>
        <strain evidence="1">AU42020</strain>
    </source>
</reference>
<keyword evidence="2" id="KW-1185">Reference proteome</keyword>
<dbReference type="InterPro" id="IPR019734">
    <property type="entry name" value="TPR_rpt"/>
</dbReference>
<sequence length="559" mass="61728">MQITPHDMPTLADIPRLPNEVDDAAHAVSNHAKAAPGRLDESVAAATQTLIERGDPARAAELAAMHWQQHPASPAAAFNCGYALQMAGRHAEAIVPYRRTLELAPAWPSLKNNLALAIRLSDGDPDLEHAFIEGALDDAPHDARAWTHAVITRLNRFDLDGALRAATRAVTLAPDCPLAAGNAAAALKEAQRWKEAEQYAQRACALDPHDSTHRYNLSLLRLARGDFAAGWADYDAHRHGAGELRDTLPEFARPRWCGESLAGKTLLVWDEQRIGDVLQFSRFVPLLAKRVRREGGRLVWHAIPQMGALIERSLGDHADVFDTGTRFEHLPPFDYELPLTSIPWRLGVDADAFATSARYLRADDAATDAWRHALSGEKRLKVGLAWTGSLDPQRNRFRQVGLERYADAFAGMQNDVAFYSLQPGAQHDVEAAKAAGFDVIDMTREWKTLDDTAAFVGALDLVITVCTSVAHLSGALGQSTWVLLDANPHWVWQHDRRDSPFYPGAVLYRQQAFADWRPVLDEVAVDLRHLVGRRAHPDGAATVVSSDCRTTHMWTPKPR</sequence>
<dbReference type="SUPFAM" id="SSF48452">
    <property type="entry name" value="TPR-like"/>
    <property type="match status" value="1"/>
</dbReference>
<evidence type="ECO:0000313" key="2">
    <source>
        <dbReference type="Proteomes" id="UP001171606"/>
    </source>
</evidence>
<evidence type="ECO:0008006" key="3">
    <source>
        <dbReference type="Google" id="ProtNLM"/>
    </source>
</evidence>
<evidence type="ECO:0000313" key="1">
    <source>
        <dbReference type="EMBL" id="MDN7934417.1"/>
    </source>
</evidence>
<dbReference type="SMART" id="SM00028">
    <property type="entry name" value="TPR"/>
    <property type="match status" value="3"/>
</dbReference>